<dbReference type="EC" id="1.-.-.-" evidence="3"/>
<keyword evidence="4" id="KW-1185">Reference proteome</keyword>
<evidence type="ECO:0000313" key="3">
    <source>
        <dbReference type="EMBL" id="MDQ7909924.1"/>
    </source>
</evidence>
<comment type="caution">
    <text evidence="3">The sequence shown here is derived from an EMBL/GenBank/DDBJ whole genome shotgun (WGS) entry which is preliminary data.</text>
</comment>
<sequence length="342" mass="37002">MGLVNRWGLSLGVSPREPLTNVPVLAALGETLGFETLWYIDFQLGMKDVYAAMYLAAQATSRMEIGSAVTNLQTRHPTVTANATAALDEISGGRALLGLGAGWSAVLGAGYQPARMPQIRAGIAEFRRLFTGEEQELYGTTVKLATARRQIPIYLAASQPGMLRLAGEVCDGLILLGAADPDFCRWQLDHVYQGLERAGRDRGDLTIDLFVTMSVDPDEAKARADVAAWATAQAATFESWKTMPPSWERFRPQFAAARGGYELVEHLSLHAGHKAVVTDEFISAIAVPGPVELCAERLRVLAGLDVDRLTFPILSGGRERRMREIAETIIPLVGEPAATARG</sequence>
<feature type="domain" description="Luciferase-like" evidence="2">
    <location>
        <begin position="14"/>
        <end position="307"/>
    </location>
</feature>
<dbReference type="GO" id="GO:0016491">
    <property type="term" value="F:oxidoreductase activity"/>
    <property type="evidence" value="ECO:0007669"/>
    <property type="project" value="UniProtKB-KW"/>
</dbReference>
<dbReference type="PANTHER" id="PTHR43244">
    <property type="match status" value="1"/>
</dbReference>
<organism evidence="3 4">
    <name type="scientific">Phytohabitans maris</name>
    <dbReference type="NCBI Taxonomy" id="3071409"/>
    <lineage>
        <taxon>Bacteria</taxon>
        <taxon>Bacillati</taxon>
        <taxon>Actinomycetota</taxon>
        <taxon>Actinomycetes</taxon>
        <taxon>Micromonosporales</taxon>
        <taxon>Micromonosporaceae</taxon>
    </lineage>
</organism>
<dbReference type="SUPFAM" id="SSF51679">
    <property type="entry name" value="Bacterial luciferase-like"/>
    <property type="match status" value="1"/>
</dbReference>
<dbReference type="Pfam" id="PF00296">
    <property type="entry name" value="Bac_luciferase"/>
    <property type="match status" value="1"/>
</dbReference>
<evidence type="ECO:0000259" key="2">
    <source>
        <dbReference type="Pfam" id="PF00296"/>
    </source>
</evidence>
<reference evidence="3 4" key="1">
    <citation type="submission" date="2023-08" db="EMBL/GenBank/DDBJ databases">
        <title>Phytohabitans sansha sp. nov., isolated from marine sediment.</title>
        <authorList>
            <person name="Zhao Y."/>
            <person name="Yi K."/>
        </authorList>
    </citation>
    <scope>NUCLEOTIDE SEQUENCE [LARGE SCALE GENOMIC DNA]</scope>
    <source>
        <strain evidence="3 4">ZYX-F-186</strain>
    </source>
</reference>
<name>A0ABU0ZUC3_9ACTN</name>
<dbReference type="Proteomes" id="UP001230908">
    <property type="component" value="Unassembled WGS sequence"/>
</dbReference>
<dbReference type="PANTHER" id="PTHR43244:SF1">
    <property type="entry name" value="5,10-METHYLENETETRAHYDROMETHANOPTERIN REDUCTASE"/>
    <property type="match status" value="1"/>
</dbReference>
<protein>
    <submittedName>
        <fullName evidence="3">LLM class flavin-dependent oxidoreductase</fullName>
        <ecNumber evidence="3">1.-.-.-</ecNumber>
    </submittedName>
</protein>
<evidence type="ECO:0000256" key="1">
    <source>
        <dbReference type="ARBA" id="ARBA00023002"/>
    </source>
</evidence>
<dbReference type="InterPro" id="IPR050564">
    <property type="entry name" value="F420-G6PD/mer"/>
</dbReference>
<dbReference type="RefSeq" id="WP_308717178.1">
    <property type="nucleotide sequence ID" value="NZ_JAVHUY010000048.1"/>
</dbReference>
<evidence type="ECO:0000313" key="4">
    <source>
        <dbReference type="Proteomes" id="UP001230908"/>
    </source>
</evidence>
<dbReference type="EMBL" id="JAVHUY010000048">
    <property type="protein sequence ID" value="MDQ7909924.1"/>
    <property type="molecule type" value="Genomic_DNA"/>
</dbReference>
<dbReference type="InterPro" id="IPR011251">
    <property type="entry name" value="Luciferase-like_dom"/>
</dbReference>
<dbReference type="CDD" id="cd01097">
    <property type="entry name" value="Tetrahydromethanopterin_reductase"/>
    <property type="match status" value="1"/>
</dbReference>
<gene>
    <name evidence="3" type="ORF">RB614_36045</name>
</gene>
<dbReference type="Gene3D" id="3.20.20.30">
    <property type="entry name" value="Luciferase-like domain"/>
    <property type="match status" value="1"/>
</dbReference>
<keyword evidence="1 3" id="KW-0560">Oxidoreductase</keyword>
<dbReference type="InterPro" id="IPR036661">
    <property type="entry name" value="Luciferase-like_sf"/>
</dbReference>
<proteinExistence type="predicted"/>
<accession>A0ABU0ZUC3</accession>